<keyword evidence="3" id="KW-1185">Reference proteome</keyword>
<sequence>MKRTLIVSTLVISGIANAAVMANPQPEVVAKAGNSSKGVIVAVTEPGEIAADTAWLLSAQVHKSNEYAPMLVVLKPEDREAVLKKFDLSAAPLPALIYFDRRGNEVSRVVGAYPTASLKKVRAIAYSAK</sequence>
<keyword evidence="1" id="KW-0732">Signal</keyword>
<evidence type="ECO:0000313" key="2">
    <source>
        <dbReference type="EMBL" id="GBG15684.1"/>
    </source>
</evidence>
<comment type="caution">
    <text evidence="2">The sequence shown here is derived from an EMBL/GenBank/DDBJ whole genome shotgun (WGS) entry which is preliminary data.</text>
</comment>
<feature type="signal peptide" evidence="1">
    <location>
        <begin position="1"/>
        <end position="18"/>
    </location>
</feature>
<feature type="chain" id="PRO_5015351342" evidence="1">
    <location>
        <begin position="19"/>
        <end position="129"/>
    </location>
</feature>
<dbReference type="Proteomes" id="UP000245081">
    <property type="component" value="Unassembled WGS sequence"/>
</dbReference>
<reference evidence="2 3" key="1">
    <citation type="journal article" date="2018" name="Environ. Microbiol.">
        <title>Isolation and genomic characterization of Novimethylophilus kurashikiensis gen. nov. sp. nov., a new lanthanide-dependent methylotrophic species of Methylophilaceae.</title>
        <authorList>
            <person name="Lv H."/>
            <person name="Sahin N."/>
            <person name="Tani A."/>
        </authorList>
    </citation>
    <scope>NUCLEOTIDE SEQUENCE [LARGE SCALE GENOMIC DNA]</scope>
    <source>
        <strain evidence="2 3">La2-4</strain>
    </source>
</reference>
<evidence type="ECO:0000256" key="1">
    <source>
        <dbReference type="SAM" id="SignalP"/>
    </source>
</evidence>
<name>A0A2R5FID7_9PROT</name>
<accession>A0A2R5FID7</accession>
<proteinExistence type="predicted"/>
<dbReference type="RefSeq" id="WP_146187223.1">
    <property type="nucleotide sequence ID" value="NZ_BDOQ01000019.1"/>
</dbReference>
<evidence type="ECO:0000313" key="3">
    <source>
        <dbReference type="Proteomes" id="UP000245081"/>
    </source>
</evidence>
<organism evidence="2 3">
    <name type="scientific">Novimethylophilus kurashikiensis</name>
    <dbReference type="NCBI Taxonomy" id="1825523"/>
    <lineage>
        <taxon>Bacteria</taxon>
        <taxon>Pseudomonadati</taxon>
        <taxon>Pseudomonadota</taxon>
        <taxon>Betaproteobacteria</taxon>
        <taxon>Nitrosomonadales</taxon>
        <taxon>Methylophilaceae</taxon>
        <taxon>Novimethylophilus</taxon>
    </lineage>
</organism>
<dbReference type="AlphaFoldDB" id="A0A2R5FID7"/>
<dbReference type="EMBL" id="BDOQ01000019">
    <property type="protein sequence ID" value="GBG15684.1"/>
    <property type="molecule type" value="Genomic_DNA"/>
</dbReference>
<protein>
    <submittedName>
        <fullName evidence="2">Thiol:disulfide interchange protein DsbD</fullName>
    </submittedName>
</protein>
<gene>
    <name evidence="2" type="ORF">NMK_3295</name>
</gene>